<evidence type="ECO:0000259" key="5">
    <source>
        <dbReference type="PROSITE" id="PS50893"/>
    </source>
</evidence>
<comment type="caution">
    <text evidence="6">The sequence shown here is derived from an EMBL/GenBank/DDBJ whole genome shotgun (WGS) entry which is preliminary data.</text>
</comment>
<sequence>MAMITPERLLAAGTMTDPTPPKLLVDGLAVRYESAAPGQYACQGIEFRLEPGDRLTVLGPTGCGKSTMLKAIAGYLPIAAGRVEVSGRAVSAPGQDRFVMFQEFDQLFPWQTIRSNIVYALKARTKRRSEKMRASEMSTRADELLSMVGLAGRGDLYPGECSGGMKQRVALARALAISPEVLLLDEPFGALDAQTRRRLQEQLLGLCERLDTTILFVTHDIPEAVMIGNRIMMMSAAGRVTNIYEAENHDQVALEEHLRDELRSNQTRGPGAQNPTDASAPPKRAGLLGWAKGWR</sequence>
<keyword evidence="7" id="KW-1185">Reference proteome</keyword>
<keyword evidence="1" id="KW-0813">Transport</keyword>
<dbReference type="PROSITE" id="PS00211">
    <property type="entry name" value="ABC_TRANSPORTER_1"/>
    <property type="match status" value="1"/>
</dbReference>
<dbReference type="SMART" id="SM00382">
    <property type="entry name" value="AAA"/>
    <property type="match status" value="1"/>
</dbReference>
<dbReference type="InterPro" id="IPR003593">
    <property type="entry name" value="AAA+_ATPase"/>
</dbReference>
<evidence type="ECO:0000313" key="7">
    <source>
        <dbReference type="Proteomes" id="UP001500655"/>
    </source>
</evidence>
<dbReference type="InterPro" id="IPR050166">
    <property type="entry name" value="ABC_transporter_ATP-bind"/>
</dbReference>
<accession>A0ABP4VXT0</accession>
<feature type="compositionally biased region" description="Polar residues" evidence="4">
    <location>
        <begin position="264"/>
        <end position="277"/>
    </location>
</feature>
<dbReference type="GO" id="GO:0005524">
    <property type="term" value="F:ATP binding"/>
    <property type="evidence" value="ECO:0007669"/>
    <property type="project" value="UniProtKB-KW"/>
</dbReference>
<dbReference type="SUPFAM" id="SSF52540">
    <property type="entry name" value="P-loop containing nucleoside triphosphate hydrolases"/>
    <property type="match status" value="1"/>
</dbReference>
<feature type="region of interest" description="Disordered" evidence="4">
    <location>
        <begin position="262"/>
        <end position="295"/>
    </location>
</feature>
<dbReference type="InterPro" id="IPR003439">
    <property type="entry name" value="ABC_transporter-like_ATP-bd"/>
</dbReference>
<name>A0ABP4VXT0_9ACTN</name>
<dbReference type="EMBL" id="BAAALS010000003">
    <property type="protein sequence ID" value="GAA1740052.1"/>
    <property type="molecule type" value="Genomic_DNA"/>
</dbReference>
<organism evidence="6 7">
    <name type="scientific">Luedemannella helvata</name>
    <dbReference type="NCBI Taxonomy" id="349315"/>
    <lineage>
        <taxon>Bacteria</taxon>
        <taxon>Bacillati</taxon>
        <taxon>Actinomycetota</taxon>
        <taxon>Actinomycetes</taxon>
        <taxon>Micromonosporales</taxon>
        <taxon>Micromonosporaceae</taxon>
        <taxon>Luedemannella</taxon>
    </lineage>
</organism>
<dbReference type="Pfam" id="PF00005">
    <property type="entry name" value="ABC_tran"/>
    <property type="match status" value="1"/>
</dbReference>
<dbReference type="PANTHER" id="PTHR42788">
    <property type="entry name" value="TAURINE IMPORT ATP-BINDING PROTEIN-RELATED"/>
    <property type="match status" value="1"/>
</dbReference>
<keyword evidence="3 6" id="KW-0067">ATP-binding</keyword>
<dbReference type="Gene3D" id="3.40.50.300">
    <property type="entry name" value="P-loop containing nucleotide triphosphate hydrolases"/>
    <property type="match status" value="1"/>
</dbReference>
<proteinExistence type="predicted"/>
<evidence type="ECO:0000256" key="2">
    <source>
        <dbReference type="ARBA" id="ARBA00022741"/>
    </source>
</evidence>
<evidence type="ECO:0000256" key="3">
    <source>
        <dbReference type="ARBA" id="ARBA00022840"/>
    </source>
</evidence>
<dbReference type="InterPro" id="IPR017871">
    <property type="entry name" value="ABC_transporter-like_CS"/>
</dbReference>
<dbReference type="InterPro" id="IPR027417">
    <property type="entry name" value="P-loop_NTPase"/>
</dbReference>
<reference evidence="7" key="1">
    <citation type="journal article" date="2019" name="Int. J. Syst. Evol. Microbiol.">
        <title>The Global Catalogue of Microorganisms (GCM) 10K type strain sequencing project: providing services to taxonomists for standard genome sequencing and annotation.</title>
        <authorList>
            <consortium name="The Broad Institute Genomics Platform"/>
            <consortium name="The Broad Institute Genome Sequencing Center for Infectious Disease"/>
            <person name="Wu L."/>
            <person name="Ma J."/>
        </authorList>
    </citation>
    <scope>NUCLEOTIDE SEQUENCE [LARGE SCALE GENOMIC DNA]</scope>
    <source>
        <strain evidence="7">JCM 13249</strain>
    </source>
</reference>
<dbReference type="PANTHER" id="PTHR42788:SF10">
    <property type="entry name" value="ABC TRANSPORTER ATP-BINDING PROTEIN"/>
    <property type="match status" value="1"/>
</dbReference>
<dbReference type="PROSITE" id="PS50893">
    <property type="entry name" value="ABC_TRANSPORTER_2"/>
    <property type="match status" value="1"/>
</dbReference>
<dbReference type="Proteomes" id="UP001500655">
    <property type="component" value="Unassembled WGS sequence"/>
</dbReference>
<feature type="domain" description="ABC transporter" evidence="5">
    <location>
        <begin position="23"/>
        <end position="261"/>
    </location>
</feature>
<evidence type="ECO:0000256" key="4">
    <source>
        <dbReference type="SAM" id="MobiDB-lite"/>
    </source>
</evidence>
<evidence type="ECO:0000313" key="6">
    <source>
        <dbReference type="EMBL" id="GAA1740052.1"/>
    </source>
</evidence>
<evidence type="ECO:0000256" key="1">
    <source>
        <dbReference type="ARBA" id="ARBA00022448"/>
    </source>
</evidence>
<protein>
    <submittedName>
        <fullName evidence="6">ABC transporter ATP-binding protein</fullName>
    </submittedName>
</protein>
<keyword evidence="2" id="KW-0547">Nucleotide-binding</keyword>
<gene>
    <name evidence="6" type="ORF">GCM10009681_08660</name>
</gene>